<keyword evidence="1" id="KW-0489">Methyltransferase</keyword>
<dbReference type="InterPro" id="IPR012967">
    <property type="entry name" value="COMT_dimerisation"/>
</dbReference>
<evidence type="ECO:0000313" key="8">
    <source>
        <dbReference type="Proteomes" id="UP000181951"/>
    </source>
</evidence>
<dbReference type="OrthoDB" id="582216at2"/>
<dbReference type="STRING" id="310780.SAMN05216267_101237"/>
<sequence>MPVDDLITPEPILQLGLGFMASKTLLSAVELGVFTALAGGGRDGAALAAEVGLHPRSSADFLDALVSLALLTRDEDGTYRNTPAADLFLDRDKPSYVGGILEMANARLFGFWNHLTDALKTGTPQNEVAHSGAPFFATLSQDPAAWRNFLNGMNGVSTPLAGALAADFDWTGRRHLVDLGGALGAVPAAVLHTNPDITAAVFELPPVEPVFQEFVTSRGLTGRLTFHSGDFFTDPLPAADVYVMGQILHDWNLEQRRLLLQKAYDALPDGGTLIVYDAMIDDERRHNTYGLMLSLNMLIDTEGGSEYTVADATRWLRTAGFTTIDTRPLIGGYTALYATK</sequence>
<dbReference type="GO" id="GO:0008171">
    <property type="term" value="F:O-methyltransferase activity"/>
    <property type="evidence" value="ECO:0007669"/>
    <property type="project" value="InterPro"/>
</dbReference>
<feature type="domain" description="O-methyltransferase dimerisation" evidence="6">
    <location>
        <begin position="14"/>
        <end position="90"/>
    </location>
</feature>
<dbReference type="Pfam" id="PF08100">
    <property type="entry name" value="Dimerisation"/>
    <property type="match status" value="1"/>
</dbReference>
<dbReference type="InterPro" id="IPR036388">
    <property type="entry name" value="WH-like_DNA-bd_sf"/>
</dbReference>
<dbReference type="PANTHER" id="PTHR43712">
    <property type="entry name" value="PUTATIVE (AFU_ORTHOLOGUE AFUA_4G14580)-RELATED"/>
    <property type="match status" value="1"/>
</dbReference>
<feature type="active site" description="Proton acceptor" evidence="4">
    <location>
        <position position="249"/>
    </location>
</feature>
<reference evidence="7 8" key="1">
    <citation type="submission" date="2016-10" db="EMBL/GenBank/DDBJ databases">
        <authorList>
            <person name="de Groot N.N."/>
        </authorList>
    </citation>
    <scope>NUCLEOTIDE SEQUENCE [LARGE SCALE GENOMIC DNA]</scope>
    <source>
        <strain evidence="7 8">CGMCC 4.2026</strain>
    </source>
</reference>
<dbReference type="EMBL" id="FODD01000012">
    <property type="protein sequence ID" value="SEN88872.1"/>
    <property type="molecule type" value="Genomic_DNA"/>
</dbReference>
<dbReference type="InterPro" id="IPR001077">
    <property type="entry name" value="COMT_C"/>
</dbReference>
<evidence type="ECO:0000259" key="5">
    <source>
        <dbReference type="Pfam" id="PF00891"/>
    </source>
</evidence>
<dbReference type="Gene3D" id="3.40.50.150">
    <property type="entry name" value="Vaccinia Virus protein VP39"/>
    <property type="match status" value="1"/>
</dbReference>
<dbReference type="GO" id="GO:0032259">
    <property type="term" value="P:methylation"/>
    <property type="evidence" value="ECO:0007669"/>
    <property type="project" value="UniProtKB-KW"/>
</dbReference>
<dbReference type="SUPFAM" id="SSF46785">
    <property type="entry name" value="Winged helix' DNA-binding domain"/>
    <property type="match status" value="1"/>
</dbReference>
<proteinExistence type="predicted"/>
<keyword evidence="8" id="KW-1185">Reference proteome</keyword>
<evidence type="ECO:0000256" key="4">
    <source>
        <dbReference type="PIRSR" id="PIRSR005739-1"/>
    </source>
</evidence>
<dbReference type="RefSeq" id="WP_069462300.1">
    <property type="nucleotide sequence ID" value="NZ_FODD01000012.1"/>
</dbReference>
<protein>
    <submittedName>
        <fullName evidence="7">Dimerisation domain-containing protein</fullName>
    </submittedName>
</protein>
<dbReference type="InterPro" id="IPR016461">
    <property type="entry name" value="COMT-like"/>
</dbReference>
<dbReference type="Pfam" id="PF00891">
    <property type="entry name" value="Methyltransf_2"/>
    <property type="match status" value="1"/>
</dbReference>
<evidence type="ECO:0000313" key="7">
    <source>
        <dbReference type="EMBL" id="SEN88872.1"/>
    </source>
</evidence>
<feature type="domain" description="O-methyltransferase C-terminal" evidence="5">
    <location>
        <begin position="112"/>
        <end position="321"/>
    </location>
</feature>
<dbReference type="PROSITE" id="PS51683">
    <property type="entry name" value="SAM_OMT_II"/>
    <property type="match status" value="1"/>
</dbReference>
<name>A0A1H8K7A4_9ACTN</name>
<dbReference type="AlphaFoldDB" id="A0A1H8K7A4"/>
<gene>
    <name evidence="7" type="ORF">SAMN05216267_101237</name>
</gene>
<evidence type="ECO:0000256" key="2">
    <source>
        <dbReference type="ARBA" id="ARBA00022679"/>
    </source>
</evidence>
<evidence type="ECO:0000256" key="1">
    <source>
        <dbReference type="ARBA" id="ARBA00022603"/>
    </source>
</evidence>
<dbReference type="SUPFAM" id="SSF53335">
    <property type="entry name" value="S-adenosyl-L-methionine-dependent methyltransferases"/>
    <property type="match status" value="1"/>
</dbReference>
<evidence type="ECO:0000256" key="3">
    <source>
        <dbReference type="ARBA" id="ARBA00022691"/>
    </source>
</evidence>
<accession>A0A1H8K7A4</accession>
<keyword evidence="2" id="KW-0808">Transferase</keyword>
<dbReference type="GO" id="GO:0046983">
    <property type="term" value="F:protein dimerization activity"/>
    <property type="evidence" value="ECO:0007669"/>
    <property type="project" value="InterPro"/>
</dbReference>
<dbReference type="PANTHER" id="PTHR43712:SF2">
    <property type="entry name" value="O-METHYLTRANSFERASE CICE"/>
    <property type="match status" value="1"/>
</dbReference>
<evidence type="ECO:0000259" key="6">
    <source>
        <dbReference type="Pfam" id="PF08100"/>
    </source>
</evidence>
<dbReference type="Proteomes" id="UP000181951">
    <property type="component" value="Unassembled WGS sequence"/>
</dbReference>
<dbReference type="Gene3D" id="1.10.10.10">
    <property type="entry name" value="Winged helix-like DNA-binding domain superfamily/Winged helix DNA-binding domain"/>
    <property type="match status" value="1"/>
</dbReference>
<dbReference type="InterPro" id="IPR036390">
    <property type="entry name" value="WH_DNA-bd_sf"/>
</dbReference>
<keyword evidence="3" id="KW-0949">S-adenosyl-L-methionine</keyword>
<organism evidence="7 8">
    <name type="scientific">Actinacidiphila rubida</name>
    <dbReference type="NCBI Taxonomy" id="310780"/>
    <lineage>
        <taxon>Bacteria</taxon>
        <taxon>Bacillati</taxon>
        <taxon>Actinomycetota</taxon>
        <taxon>Actinomycetes</taxon>
        <taxon>Kitasatosporales</taxon>
        <taxon>Streptomycetaceae</taxon>
        <taxon>Actinacidiphila</taxon>
    </lineage>
</organism>
<dbReference type="InterPro" id="IPR029063">
    <property type="entry name" value="SAM-dependent_MTases_sf"/>
</dbReference>
<dbReference type="PIRSF" id="PIRSF005739">
    <property type="entry name" value="O-mtase"/>
    <property type="match status" value="1"/>
</dbReference>